<dbReference type="Gene3D" id="1.20.1280.140">
    <property type="match status" value="1"/>
</dbReference>
<evidence type="ECO:0000256" key="1">
    <source>
        <dbReference type="ARBA" id="ARBA00022553"/>
    </source>
</evidence>
<keyword evidence="9" id="KW-1185">Reference proteome</keyword>
<dbReference type="RefSeq" id="XP_018136905.1">
    <property type="nucleotide sequence ID" value="XM_018289277.1"/>
</dbReference>
<dbReference type="PANTHER" id="PTHR38123">
    <property type="entry name" value="CELL WALL SERINE-THREONINE-RICH GALACTOMANNOPROTEIN MP1 (AFU_ORTHOLOGUE AFUA_4G03240)"/>
    <property type="match status" value="1"/>
</dbReference>
<reference evidence="8 9" key="1">
    <citation type="journal article" date="2016" name="PLoS Pathog.">
        <title>Biosynthesis of antibiotic leucinostatins in bio-control fungus Purpureocillium lilacinum and their inhibition on phytophthora revealed by genome mining.</title>
        <authorList>
            <person name="Wang G."/>
            <person name="Liu Z."/>
            <person name="Lin R."/>
            <person name="Li E."/>
            <person name="Mao Z."/>
            <person name="Ling J."/>
            <person name="Yang Y."/>
            <person name="Yin W.B."/>
            <person name="Xie B."/>
        </authorList>
    </citation>
    <scope>NUCLEOTIDE SEQUENCE [LARGE SCALE GENOMIC DNA]</scope>
    <source>
        <strain evidence="8">170</strain>
    </source>
</reference>
<evidence type="ECO:0000256" key="2">
    <source>
        <dbReference type="ARBA" id="ARBA00022741"/>
    </source>
</evidence>
<organism evidence="8 9">
    <name type="scientific">Pochonia chlamydosporia 170</name>
    <dbReference type="NCBI Taxonomy" id="1380566"/>
    <lineage>
        <taxon>Eukaryota</taxon>
        <taxon>Fungi</taxon>
        <taxon>Dikarya</taxon>
        <taxon>Ascomycota</taxon>
        <taxon>Pezizomycotina</taxon>
        <taxon>Sordariomycetes</taxon>
        <taxon>Hypocreomycetidae</taxon>
        <taxon>Hypocreales</taxon>
        <taxon>Clavicipitaceae</taxon>
        <taxon>Pochonia</taxon>
    </lineage>
</organism>
<keyword evidence="1" id="KW-0597">Phosphoprotein</keyword>
<proteinExistence type="predicted"/>
<dbReference type="AlphaFoldDB" id="A0A179F079"/>
<dbReference type="InterPro" id="IPR021054">
    <property type="entry name" value="Cell_wall_mannoprotein_1"/>
</dbReference>
<feature type="compositionally biased region" description="Polar residues" evidence="4">
    <location>
        <begin position="156"/>
        <end position="170"/>
    </location>
</feature>
<evidence type="ECO:0000256" key="3">
    <source>
        <dbReference type="ARBA" id="ARBA00022840"/>
    </source>
</evidence>
<sequence>MKASTVAAILVAASRVRAQISVLTGALSKVSDGVQALDNATTSFDIDAIKSRGDALISTISSQRTAVNASKAITIADALGLNGPVQRQNDDFETLVTDLKAKRPQIEKANACKDVHSRITKINDGSLALIEGIIAKVPQEAQSIVRQVATGTTRTLNDAGSAFSESNCKNSGPTTTTSVSTTTPTSTPTETGGSESKKTPIGGIVGGVVGGVAAIGAIGLAAFIFLRRKRQQKLKEERENAVELDTENNSNKPKPPEKDYKELSAEETEKKELSADETARKELCADGTEKKEMCAEETAIHEAPDNARYELE</sequence>
<keyword evidence="5" id="KW-0472">Membrane</keyword>
<gene>
    <name evidence="8" type="ORF">VFPPC_10996</name>
</gene>
<evidence type="ECO:0000259" key="7">
    <source>
        <dbReference type="Pfam" id="PF21314"/>
    </source>
</evidence>
<feature type="compositionally biased region" description="Low complexity" evidence="4">
    <location>
        <begin position="171"/>
        <end position="194"/>
    </location>
</feature>
<feature type="region of interest" description="Disordered" evidence="4">
    <location>
        <begin position="237"/>
        <end position="312"/>
    </location>
</feature>
<evidence type="ECO:0000256" key="5">
    <source>
        <dbReference type="SAM" id="Phobius"/>
    </source>
</evidence>
<feature type="compositionally biased region" description="Basic and acidic residues" evidence="4">
    <location>
        <begin position="254"/>
        <end position="312"/>
    </location>
</feature>
<name>A0A179F079_METCM</name>
<keyword evidence="6" id="KW-0732">Signal</keyword>
<evidence type="ECO:0000256" key="4">
    <source>
        <dbReference type="SAM" id="MobiDB-lite"/>
    </source>
</evidence>
<feature type="region of interest" description="Disordered" evidence="4">
    <location>
        <begin position="156"/>
        <end position="201"/>
    </location>
</feature>
<accession>A0A179F079</accession>
<dbReference type="Pfam" id="PF21314">
    <property type="entry name" value="TM_ErbB1"/>
    <property type="match status" value="1"/>
</dbReference>
<dbReference type="OrthoDB" id="2422134at2759"/>
<feature type="domain" description="Epidermal growth factor receptor-like transmembrane-juxtamembrane segment" evidence="7">
    <location>
        <begin position="204"/>
        <end position="233"/>
    </location>
</feature>
<dbReference type="GeneID" id="28853271"/>
<keyword evidence="5" id="KW-1133">Transmembrane helix</keyword>
<dbReference type="KEGG" id="pchm:VFPPC_10996"/>
<dbReference type="GO" id="GO:0005576">
    <property type="term" value="C:extracellular region"/>
    <property type="evidence" value="ECO:0007669"/>
    <property type="project" value="TreeGrafter"/>
</dbReference>
<dbReference type="InterPro" id="IPR049328">
    <property type="entry name" value="TM_ErbB1"/>
</dbReference>
<feature type="signal peptide" evidence="6">
    <location>
        <begin position="1"/>
        <end position="18"/>
    </location>
</feature>
<protein>
    <submittedName>
        <fullName evidence="8">Cell wall galactomannoprotein Mp2/allergen F17-like protein</fullName>
    </submittedName>
</protein>
<evidence type="ECO:0000256" key="6">
    <source>
        <dbReference type="SAM" id="SignalP"/>
    </source>
</evidence>
<dbReference type="GO" id="GO:0005524">
    <property type="term" value="F:ATP binding"/>
    <property type="evidence" value="ECO:0007669"/>
    <property type="project" value="UniProtKB-KW"/>
</dbReference>
<dbReference type="PANTHER" id="PTHR38123:SF6">
    <property type="entry name" value="CELL WALL SERINE-THREONINE-RICH GALACTOMANNOPROTEIN MP1 (AFU_ORTHOLOGUE AFUA_4G03240)"/>
    <property type="match status" value="1"/>
</dbReference>
<feature type="chain" id="PRO_5008101066" evidence="6">
    <location>
        <begin position="19"/>
        <end position="312"/>
    </location>
</feature>
<dbReference type="Pfam" id="PF12296">
    <property type="entry name" value="HsbA"/>
    <property type="match status" value="1"/>
</dbReference>
<comment type="caution">
    <text evidence="8">The sequence shown here is derived from an EMBL/GenBank/DDBJ whole genome shotgun (WGS) entry which is preliminary data.</text>
</comment>
<feature type="transmembrane region" description="Helical" evidence="5">
    <location>
        <begin position="204"/>
        <end position="226"/>
    </location>
</feature>
<evidence type="ECO:0000313" key="9">
    <source>
        <dbReference type="Proteomes" id="UP000078397"/>
    </source>
</evidence>
<dbReference type="EMBL" id="LSBJ02000013">
    <property type="protein sequence ID" value="OAQ58808.1"/>
    <property type="molecule type" value="Genomic_DNA"/>
</dbReference>
<evidence type="ECO:0000313" key="8">
    <source>
        <dbReference type="EMBL" id="OAQ58808.1"/>
    </source>
</evidence>
<keyword evidence="5" id="KW-0812">Transmembrane</keyword>
<keyword evidence="2" id="KW-0547">Nucleotide-binding</keyword>
<keyword evidence="3" id="KW-0067">ATP-binding</keyword>
<dbReference type="Proteomes" id="UP000078397">
    <property type="component" value="Unassembled WGS sequence"/>
</dbReference>